<sequence>MKSKLITISLILMLLVGLCFIFINPIQKFFINDTSDYLLETTAEEARKNEDKEASFDFEETQSLSIVDILKAQATRKDIAAIGSITIPEVDLELPIVKGVGKEALAVGAGTMKPDQQMGIGNYSLASHYFEGKDILFGPLYNAQLGDIIYLSDLRNVYEYEITVKKVIEATDVHIIDETDETLLTLITCAEEGTKRLAVQASFKNKYEIDKNPLQGKAS</sequence>
<gene>
    <name evidence="5" type="ORF">CD33_08790</name>
</gene>
<feature type="active site" description="Proton donor/acceptor" evidence="4">
    <location>
        <position position="128"/>
    </location>
</feature>
<dbReference type="GO" id="GO:0006508">
    <property type="term" value="P:proteolysis"/>
    <property type="evidence" value="ECO:0007669"/>
    <property type="project" value="UniProtKB-KW"/>
</dbReference>
<dbReference type="InterPro" id="IPR023365">
    <property type="entry name" value="Sortase_dom-sf"/>
</dbReference>
<dbReference type="RefSeq" id="WP_036200061.1">
    <property type="nucleotide sequence ID" value="NZ_AVCY01000008.1"/>
</dbReference>
<evidence type="ECO:0000313" key="6">
    <source>
        <dbReference type="Proteomes" id="UP000030408"/>
    </source>
</evidence>
<dbReference type="Pfam" id="PF04203">
    <property type="entry name" value="Sortase"/>
    <property type="match status" value="1"/>
</dbReference>
<dbReference type="SUPFAM" id="SSF63817">
    <property type="entry name" value="Sortase"/>
    <property type="match status" value="1"/>
</dbReference>
<evidence type="ECO:0000256" key="3">
    <source>
        <dbReference type="ARBA" id="ARBA00022807"/>
    </source>
</evidence>
<dbReference type="OrthoDB" id="1648028at2"/>
<evidence type="ECO:0000256" key="1">
    <source>
        <dbReference type="ARBA" id="ARBA00022670"/>
    </source>
</evidence>
<feature type="active site" description="Acyl-thioester intermediate" evidence="4">
    <location>
        <position position="189"/>
    </location>
</feature>
<dbReference type="AlphaFoldDB" id="A0A0A3HZW8"/>
<proteinExistence type="predicted"/>
<dbReference type="NCBIfam" id="TIGR01076">
    <property type="entry name" value="sortase_fam"/>
    <property type="match status" value="1"/>
</dbReference>
<dbReference type="InterPro" id="IPR042007">
    <property type="entry name" value="Sortase_A"/>
</dbReference>
<evidence type="ECO:0000256" key="4">
    <source>
        <dbReference type="PIRSR" id="PIRSR605754-1"/>
    </source>
</evidence>
<dbReference type="CDD" id="cd06165">
    <property type="entry name" value="Sortase_A"/>
    <property type="match status" value="1"/>
</dbReference>
<dbReference type="eggNOG" id="COG3764">
    <property type="taxonomic scope" value="Bacteria"/>
</dbReference>
<keyword evidence="3" id="KW-0788">Thiol protease</keyword>
<dbReference type="STRING" id="1384057.CD33_08790"/>
<keyword evidence="2" id="KW-0378">Hydrolase</keyword>
<dbReference type="EMBL" id="JPVO01000048">
    <property type="protein sequence ID" value="KGR75928.1"/>
    <property type="molecule type" value="Genomic_DNA"/>
</dbReference>
<evidence type="ECO:0000256" key="2">
    <source>
        <dbReference type="ARBA" id="ARBA00022801"/>
    </source>
</evidence>
<evidence type="ECO:0000313" key="5">
    <source>
        <dbReference type="EMBL" id="KGR75928.1"/>
    </source>
</evidence>
<keyword evidence="1" id="KW-0645">Protease</keyword>
<dbReference type="InterPro" id="IPR005754">
    <property type="entry name" value="Sortase"/>
</dbReference>
<keyword evidence="6" id="KW-1185">Reference proteome</keyword>
<reference evidence="5 6" key="1">
    <citation type="submission" date="2014-02" db="EMBL/GenBank/DDBJ databases">
        <title>Draft genome sequence of Lysinibacillus sinduriensis JCM 15800.</title>
        <authorList>
            <person name="Zhang F."/>
            <person name="Wang G."/>
            <person name="Zhang L."/>
        </authorList>
    </citation>
    <scope>NUCLEOTIDE SEQUENCE [LARGE SCALE GENOMIC DNA]</scope>
    <source>
        <strain evidence="5 6">JCM 15800</strain>
    </source>
</reference>
<dbReference type="Gene3D" id="2.40.260.10">
    <property type="entry name" value="Sortase"/>
    <property type="match status" value="1"/>
</dbReference>
<accession>A0A0A3HZW8</accession>
<dbReference type="Proteomes" id="UP000030408">
    <property type="component" value="Unassembled WGS sequence"/>
</dbReference>
<organism evidence="5 6">
    <name type="scientific">Ureibacillus sinduriensis BLB-1 = JCM 15800</name>
    <dbReference type="NCBI Taxonomy" id="1384057"/>
    <lineage>
        <taxon>Bacteria</taxon>
        <taxon>Bacillati</taxon>
        <taxon>Bacillota</taxon>
        <taxon>Bacilli</taxon>
        <taxon>Bacillales</taxon>
        <taxon>Caryophanaceae</taxon>
        <taxon>Ureibacillus</taxon>
    </lineage>
</organism>
<dbReference type="GO" id="GO:0008234">
    <property type="term" value="F:cysteine-type peptidase activity"/>
    <property type="evidence" value="ECO:0007669"/>
    <property type="project" value="UniProtKB-KW"/>
</dbReference>
<protein>
    <submittedName>
        <fullName evidence="5">Sortase</fullName>
    </submittedName>
</protein>
<comment type="caution">
    <text evidence="5">The sequence shown here is derived from an EMBL/GenBank/DDBJ whole genome shotgun (WGS) entry which is preliminary data.</text>
</comment>
<name>A0A0A3HZW8_9BACL</name>